<evidence type="ECO:0000256" key="3">
    <source>
        <dbReference type="SAM" id="Coils"/>
    </source>
</evidence>
<sequence length="94" mass="11242">MNEENLLKERLYLNELYDLYGPLLTEKQRNAYEYHEFSDLSISEIAERLNTSRQAVFDLITRAKSRLEELEELLKLHARITNLEKQIENLEKSL</sequence>
<dbReference type="PANTHER" id="PTHR40083:SF1">
    <property type="entry name" value="UPF0122 PROTEIN YLXM"/>
    <property type="match status" value="1"/>
</dbReference>
<dbReference type="InterPro" id="IPR054831">
    <property type="entry name" value="UPF0122_fam_protein"/>
</dbReference>
<dbReference type="InterPro" id="IPR013324">
    <property type="entry name" value="RNA_pol_sigma_r3/r4-like"/>
</dbReference>
<dbReference type="SUPFAM" id="SSF88659">
    <property type="entry name" value="Sigma3 and sigma4 domains of RNA polymerase sigma factors"/>
    <property type="match status" value="1"/>
</dbReference>
<keyword evidence="3" id="KW-0175">Coiled coil</keyword>
<evidence type="ECO:0000256" key="2">
    <source>
        <dbReference type="ARBA" id="ARBA00024764"/>
    </source>
</evidence>
<dbReference type="AlphaFoldDB" id="A0A645D628"/>
<accession>A0A645D628</accession>
<protein>
    <submittedName>
        <fullName evidence="4">Uncharacterized protein</fullName>
    </submittedName>
</protein>
<dbReference type="EMBL" id="VSSQ01033050">
    <property type="protein sequence ID" value="MPM84528.1"/>
    <property type="molecule type" value="Genomic_DNA"/>
</dbReference>
<dbReference type="NCBIfam" id="NF045758">
    <property type="entry name" value="YlxM"/>
    <property type="match status" value="1"/>
</dbReference>
<reference evidence="4" key="1">
    <citation type="submission" date="2019-08" db="EMBL/GenBank/DDBJ databases">
        <authorList>
            <person name="Kucharzyk K."/>
            <person name="Murdoch R.W."/>
            <person name="Higgins S."/>
            <person name="Loffler F."/>
        </authorList>
    </citation>
    <scope>NUCLEOTIDE SEQUENCE</scope>
</reference>
<comment type="function">
    <text evidence="2">Might take part in the signal recognition particle (SRP) pathway. This is inferred from the conservation of its genetic proximity to ftsY/ffh. May be a regulatory protein.</text>
</comment>
<gene>
    <name evidence="4" type="ORF">SDC9_131601</name>
</gene>
<feature type="coiled-coil region" evidence="3">
    <location>
        <begin position="53"/>
        <end position="93"/>
    </location>
</feature>
<name>A0A645D628_9ZZZZ</name>
<evidence type="ECO:0000256" key="1">
    <source>
        <dbReference type="ARBA" id="ARBA00008720"/>
    </source>
</evidence>
<proteinExistence type="inferred from homology"/>
<dbReference type="InterPro" id="IPR036388">
    <property type="entry name" value="WH-like_DNA-bd_sf"/>
</dbReference>
<comment type="caution">
    <text evidence="4">The sequence shown here is derived from an EMBL/GenBank/DDBJ whole genome shotgun (WGS) entry which is preliminary data.</text>
</comment>
<comment type="similarity">
    <text evidence="1">Belongs to the UPF0122 family.</text>
</comment>
<dbReference type="Pfam" id="PF04297">
    <property type="entry name" value="UPF0122"/>
    <property type="match status" value="1"/>
</dbReference>
<dbReference type="Gene3D" id="1.10.10.10">
    <property type="entry name" value="Winged helix-like DNA-binding domain superfamily/Winged helix DNA-binding domain"/>
    <property type="match status" value="1"/>
</dbReference>
<evidence type="ECO:0000313" key="4">
    <source>
        <dbReference type="EMBL" id="MPM84528.1"/>
    </source>
</evidence>
<dbReference type="InterPro" id="IPR007394">
    <property type="entry name" value="UPF0122"/>
</dbReference>
<organism evidence="4">
    <name type="scientific">bioreactor metagenome</name>
    <dbReference type="NCBI Taxonomy" id="1076179"/>
    <lineage>
        <taxon>unclassified sequences</taxon>
        <taxon>metagenomes</taxon>
        <taxon>ecological metagenomes</taxon>
    </lineage>
</organism>
<dbReference type="PANTHER" id="PTHR40083">
    <property type="entry name" value="UPF0122 PROTEIN CBO2450/CLC_2298"/>
    <property type="match status" value="1"/>
</dbReference>